<dbReference type="Gene3D" id="3.40.50.200">
    <property type="entry name" value="Peptidase S8/S53 domain"/>
    <property type="match status" value="1"/>
</dbReference>
<dbReference type="GO" id="GO:0004252">
    <property type="term" value="F:serine-type endopeptidase activity"/>
    <property type="evidence" value="ECO:0007669"/>
    <property type="project" value="InterPro"/>
</dbReference>
<proteinExistence type="predicted"/>
<accession>A0A3A1YA06</accession>
<dbReference type="SMART" id="SM00869">
    <property type="entry name" value="Autotransporter"/>
    <property type="match status" value="1"/>
</dbReference>
<dbReference type="GO" id="GO:0006508">
    <property type="term" value="P:proteolysis"/>
    <property type="evidence" value="ECO:0007669"/>
    <property type="project" value="InterPro"/>
</dbReference>
<reference evidence="2 3" key="1">
    <citation type="submission" date="2017-08" db="EMBL/GenBank/DDBJ databases">
        <title>Reclassification of Bisgaard taxon 37 and 44.</title>
        <authorList>
            <person name="Christensen H."/>
        </authorList>
    </citation>
    <scope>NUCLEOTIDE SEQUENCE [LARGE SCALE GENOMIC DNA]</scope>
    <source>
        <strain evidence="2 3">EEAB3T1</strain>
    </source>
</reference>
<dbReference type="Gene3D" id="2.40.128.130">
    <property type="entry name" value="Autotransporter beta-domain"/>
    <property type="match status" value="1"/>
</dbReference>
<evidence type="ECO:0000313" key="2">
    <source>
        <dbReference type="EMBL" id="RIY35143.1"/>
    </source>
</evidence>
<dbReference type="InterPro" id="IPR005546">
    <property type="entry name" value="Autotransporte_beta"/>
</dbReference>
<comment type="caution">
    <text evidence="2">The sequence shown here is derived from an EMBL/GenBank/DDBJ whole genome shotgun (WGS) entry which is preliminary data.</text>
</comment>
<dbReference type="SUPFAM" id="SSF52743">
    <property type="entry name" value="Subtilisin-like"/>
    <property type="match status" value="1"/>
</dbReference>
<protein>
    <recommendedName>
        <fullName evidence="1">Autotransporter domain-containing protein</fullName>
    </recommendedName>
</protein>
<evidence type="ECO:0000313" key="3">
    <source>
        <dbReference type="Proteomes" id="UP000265964"/>
    </source>
</evidence>
<dbReference type="AlphaFoldDB" id="A0A3A1YA06"/>
<dbReference type="SUPFAM" id="SSF103515">
    <property type="entry name" value="Autotransporter"/>
    <property type="match status" value="1"/>
</dbReference>
<dbReference type="InterPro" id="IPR036709">
    <property type="entry name" value="Autotransporte_beta_dom_sf"/>
</dbReference>
<dbReference type="Proteomes" id="UP000265964">
    <property type="component" value="Unassembled WGS sequence"/>
</dbReference>
<feature type="domain" description="Autotransporter" evidence="1">
    <location>
        <begin position="370"/>
        <end position="649"/>
    </location>
</feature>
<evidence type="ECO:0000259" key="1">
    <source>
        <dbReference type="PROSITE" id="PS51208"/>
    </source>
</evidence>
<dbReference type="Pfam" id="PF03797">
    <property type="entry name" value="Autotransporter"/>
    <property type="match status" value="1"/>
</dbReference>
<name>A0A3A1YA06_9GAMM</name>
<gene>
    <name evidence="2" type="ORF">CKF59_04150</name>
</gene>
<dbReference type="InterPro" id="IPR036852">
    <property type="entry name" value="Peptidase_S8/S53_dom_sf"/>
</dbReference>
<organism evidence="2 3">
    <name type="scientific">Psittacicella gerlachiana</name>
    <dbReference type="NCBI Taxonomy" id="2028574"/>
    <lineage>
        <taxon>Bacteria</taxon>
        <taxon>Pseudomonadati</taxon>
        <taxon>Pseudomonadota</taxon>
        <taxon>Gammaproteobacteria</taxon>
        <taxon>Pasteurellales</taxon>
        <taxon>Psittacicellaceae</taxon>
        <taxon>Psittacicella</taxon>
    </lineage>
</organism>
<dbReference type="EMBL" id="NRJF01000104">
    <property type="protein sequence ID" value="RIY35143.1"/>
    <property type="molecule type" value="Genomic_DNA"/>
</dbReference>
<keyword evidence="3" id="KW-1185">Reference proteome</keyword>
<dbReference type="PROSITE" id="PS51208">
    <property type="entry name" value="AUTOTRANSPORTER"/>
    <property type="match status" value="1"/>
</dbReference>
<sequence>MTGAQLKTTLLTTAIDLGDPGVDEIFGWGLVHADNAIRGPGQFLKDTTFKADLKLRPTGSANHYYFLNNISGEGNLEVLGNQGDYLYLVGEQSYTGTTTVTSGNLVLTNSYDIYTPAVIEQDYFTRAKVKTSSLNVALAGTASLYGVELTKANISGKLQVSNSKVNNLTLQNSSWLIVNLNAVNSWDGAKLTHGLETQTVALDGVLTVAPVVNQALTTASGELEVITWKTKSGEFAYVEYKDNAYLTLSASEQSYTSTGFKVKYQVKNSVAVATSLTSASEYSLQDQETLLTGATLLDASLTDVALTASDLTTEEQATLASIQNLSTEQARDLLISQSGVSYSNLLQATSQANLKTTLDFTKTAAGRYLTLDNSVHAYVDAHYQDQDWSLSSSFLKGTFNNQGMTAGAYKQVNGYNFGVAASYATGNWHEGIKGANYHLTKAKVKTSGLTLTFGKASNQYWLASSIFASYNRFDVERSSLEAYDQQTKFNATSLGLDLQAGYLALQTNNFTLEVRGGLIYQYYRQGAFKENATNTTAESLAFEARSRGTSNLYANLGLKANYNFTTFALPSALELEVNAQQKLSNNNFKVKFAQGGNGASGFGHNFLADLNLGYSLSLNESFTIKLVGSYVKASNWESKEAKLSFDLKF</sequence>